<dbReference type="PROSITE" id="PS50886">
    <property type="entry name" value="TRBD"/>
    <property type="match status" value="1"/>
</dbReference>
<proteinExistence type="inferred from homology"/>
<evidence type="ECO:0000256" key="16">
    <source>
        <dbReference type="ARBA" id="ARBA00023146"/>
    </source>
</evidence>
<dbReference type="InterPro" id="IPR012340">
    <property type="entry name" value="NA-bd_OB-fold"/>
</dbReference>
<dbReference type="EMBL" id="BAIR01000010">
    <property type="protein sequence ID" value="GAE18600.1"/>
    <property type="molecule type" value="Genomic_DNA"/>
</dbReference>
<dbReference type="FunFam" id="2.40.50.140:FF:000042">
    <property type="entry name" value="Methionine--tRNA ligase"/>
    <property type="match status" value="1"/>
</dbReference>
<evidence type="ECO:0000256" key="1">
    <source>
        <dbReference type="ARBA" id="ARBA00003314"/>
    </source>
</evidence>
<comment type="catalytic activity">
    <reaction evidence="18">
        <text>tRNA(Met) + L-methionine + ATP = L-methionyl-tRNA(Met) + AMP + diphosphate</text>
        <dbReference type="Rhea" id="RHEA:13481"/>
        <dbReference type="Rhea" id="RHEA-COMP:9667"/>
        <dbReference type="Rhea" id="RHEA-COMP:9698"/>
        <dbReference type="ChEBI" id="CHEBI:30616"/>
        <dbReference type="ChEBI" id="CHEBI:33019"/>
        <dbReference type="ChEBI" id="CHEBI:57844"/>
        <dbReference type="ChEBI" id="CHEBI:78442"/>
        <dbReference type="ChEBI" id="CHEBI:78530"/>
        <dbReference type="ChEBI" id="CHEBI:456215"/>
        <dbReference type="EC" id="6.1.1.10"/>
    </reaction>
</comment>
<dbReference type="eggNOG" id="COG0073">
    <property type="taxonomic scope" value="Bacteria"/>
</dbReference>
<comment type="subcellular location">
    <subcellularLocation>
        <location evidence="2">Cytoplasm</location>
    </subcellularLocation>
</comment>
<keyword evidence="10" id="KW-0479">Metal-binding</keyword>
<dbReference type="GO" id="GO:0046872">
    <property type="term" value="F:metal ion binding"/>
    <property type="evidence" value="ECO:0007669"/>
    <property type="project" value="UniProtKB-KW"/>
</dbReference>
<dbReference type="eggNOG" id="COG0143">
    <property type="taxonomic scope" value="Bacteria"/>
</dbReference>
<dbReference type="Pfam" id="PF19303">
    <property type="entry name" value="Anticodon_3"/>
    <property type="match status" value="1"/>
</dbReference>
<evidence type="ECO:0000256" key="15">
    <source>
        <dbReference type="ARBA" id="ARBA00022917"/>
    </source>
</evidence>
<dbReference type="Gene3D" id="2.40.50.140">
    <property type="entry name" value="Nucleic acid-binding proteins"/>
    <property type="match status" value="1"/>
</dbReference>
<dbReference type="Pfam" id="PF01588">
    <property type="entry name" value="tRNA_bind"/>
    <property type="match status" value="1"/>
</dbReference>
<keyword evidence="14 19" id="KW-0694">RNA-binding</keyword>
<comment type="subunit">
    <text evidence="4">Homodimer.</text>
</comment>
<dbReference type="GO" id="GO:0005829">
    <property type="term" value="C:cytosol"/>
    <property type="evidence" value="ECO:0007669"/>
    <property type="project" value="TreeGrafter"/>
</dbReference>
<dbReference type="InterPro" id="IPR041872">
    <property type="entry name" value="Anticodon_Met"/>
</dbReference>
<dbReference type="NCBIfam" id="TIGR00399">
    <property type="entry name" value="metG_C_term"/>
    <property type="match status" value="1"/>
</dbReference>
<evidence type="ECO:0000256" key="18">
    <source>
        <dbReference type="ARBA" id="ARBA00047364"/>
    </source>
</evidence>
<name>W4PFX5_9BACE</name>
<evidence type="ECO:0000256" key="4">
    <source>
        <dbReference type="ARBA" id="ARBA00011738"/>
    </source>
</evidence>
<evidence type="ECO:0000256" key="6">
    <source>
        <dbReference type="ARBA" id="ARBA00018753"/>
    </source>
</evidence>
<dbReference type="InterPro" id="IPR002547">
    <property type="entry name" value="tRNA-bd_dom"/>
</dbReference>
<dbReference type="Gene3D" id="1.10.730.10">
    <property type="entry name" value="Isoleucyl-tRNA Synthetase, Domain 1"/>
    <property type="match status" value="1"/>
</dbReference>
<evidence type="ECO:0000256" key="11">
    <source>
        <dbReference type="ARBA" id="ARBA00022741"/>
    </source>
</evidence>
<dbReference type="GO" id="GO:0006431">
    <property type="term" value="P:methionyl-tRNA aminoacylation"/>
    <property type="evidence" value="ECO:0007669"/>
    <property type="project" value="InterPro"/>
</dbReference>
<reference evidence="22" key="1">
    <citation type="journal article" date="2014" name="Genome">
        <title>Draft Genome Sequences of Three Strains of Bacteroides pyogenes Isolated from a Cat and Swine.</title>
        <authorList>
            <person name="Sakamoto M."/>
            <person name="Oshima K."/>
            <person name="Suda W."/>
            <person name="Kitamura K."/>
            <person name="Iida T."/>
            <person name="Hattori M."/>
            <person name="Ohkuma M."/>
        </authorList>
    </citation>
    <scope>NUCLEOTIDE SEQUENCE [LARGE SCALE GENOMIC DNA]</scope>
    <source>
        <strain evidence="22">JCM 6294</strain>
    </source>
</reference>
<evidence type="ECO:0000256" key="3">
    <source>
        <dbReference type="ARBA" id="ARBA00008258"/>
    </source>
</evidence>
<keyword evidence="13" id="KW-0067">ATP-binding</keyword>
<evidence type="ECO:0000256" key="2">
    <source>
        <dbReference type="ARBA" id="ARBA00004496"/>
    </source>
</evidence>
<feature type="domain" description="TRNA-binding" evidence="20">
    <location>
        <begin position="146"/>
        <end position="247"/>
    </location>
</feature>
<gene>
    <name evidence="21" type="ORF">JCM6294_1521</name>
</gene>
<dbReference type="Proteomes" id="UP000018842">
    <property type="component" value="Unassembled WGS sequence"/>
</dbReference>
<accession>W4PFX5</accession>
<comment type="caution">
    <text evidence="21">The sequence shown here is derived from an EMBL/GenBank/DDBJ whole genome shotgun (WGS) entry which is preliminary data.</text>
</comment>
<evidence type="ECO:0000256" key="9">
    <source>
        <dbReference type="ARBA" id="ARBA00022598"/>
    </source>
</evidence>
<keyword evidence="12" id="KW-0862">Zinc</keyword>
<dbReference type="InterPro" id="IPR009080">
    <property type="entry name" value="tRNAsynth_Ia_anticodon-bd"/>
</dbReference>
<dbReference type="PANTHER" id="PTHR45765:SF1">
    <property type="entry name" value="METHIONINE--TRNA LIGASE, CYTOPLASMIC"/>
    <property type="match status" value="1"/>
</dbReference>
<dbReference type="GO" id="GO:0004825">
    <property type="term" value="F:methionine-tRNA ligase activity"/>
    <property type="evidence" value="ECO:0007669"/>
    <property type="project" value="UniProtKB-EC"/>
</dbReference>
<evidence type="ECO:0000256" key="12">
    <source>
        <dbReference type="ARBA" id="ARBA00022833"/>
    </source>
</evidence>
<comment type="similarity">
    <text evidence="3">Belongs to the class-I aminoacyl-tRNA synthetase family. MetG type 1 subfamily.</text>
</comment>
<comment type="function">
    <text evidence="1">Is required not only for elongation of protein synthesis but also for the initiation of all mRNA translation through initiator tRNA(fMet) aminoacylation.</text>
</comment>
<keyword evidence="16 21" id="KW-0030">Aminoacyl-tRNA synthetase</keyword>
<dbReference type="AlphaFoldDB" id="W4PFX5"/>
<evidence type="ECO:0000313" key="22">
    <source>
        <dbReference type="Proteomes" id="UP000018842"/>
    </source>
</evidence>
<dbReference type="EC" id="6.1.1.10" evidence="5"/>
<dbReference type="CDD" id="cd02800">
    <property type="entry name" value="tRNA_bind_EcMetRS_like"/>
    <property type="match status" value="1"/>
</dbReference>
<keyword evidence="9" id="KW-0436">Ligase</keyword>
<evidence type="ECO:0000256" key="13">
    <source>
        <dbReference type="ARBA" id="ARBA00022840"/>
    </source>
</evidence>
<dbReference type="GO" id="GO:0000049">
    <property type="term" value="F:tRNA binding"/>
    <property type="evidence" value="ECO:0007669"/>
    <property type="project" value="UniProtKB-UniRule"/>
</dbReference>
<evidence type="ECO:0000256" key="7">
    <source>
        <dbReference type="ARBA" id="ARBA00022490"/>
    </source>
</evidence>
<dbReference type="GO" id="GO:0005524">
    <property type="term" value="F:ATP binding"/>
    <property type="evidence" value="ECO:0007669"/>
    <property type="project" value="UniProtKB-KW"/>
</dbReference>
<dbReference type="InterPro" id="IPR023458">
    <property type="entry name" value="Met-tRNA_ligase_1"/>
</dbReference>
<organism evidence="21 22">
    <name type="scientific">Bacteroides pyogenes DSM 20611 = JCM 6294</name>
    <dbReference type="NCBI Taxonomy" id="1121100"/>
    <lineage>
        <taxon>Bacteria</taxon>
        <taxon>Pseudomonadati</taxon>
        <taxon>Bacteroidota</taxon>
        <taxon>Bacteroidia</taxon>
        <taxon>Bacteroidales</taxon>
        <taxon>Bacteroidaceae</taxon>
        <taxon>Bacteroides</taxon>
    </lineage>
</organism>
<keyword evidence="15" id="KW-0648">Protein biosynthesis</keyword>
<evidence type="ECO:0000256" key="19">
    <source>
        <dbReference type="PROSITE-ProRule" id="PRU00209"/>
    </source>
</evidence>
<keyword evidence="7" id="KW-0963">Cytoplasm</keyword>
<dbReference type="SUPFAM" id="SSF50249">
    <property type="entry name" value="Nucleic acid-binding proteins"/>
    <property type="match status" value="1"/>
</dbReference>
<evidence type="ECO:0000259" key="20">
    <source>
        <dbReference type="PROSITE" id="PS50886"/>
    </source>
</evidence>
<evidence type="ECO:0000313" key="21">
    <source>
        <dbReference type="EMBL" id="GAE18600.1"/>
    </source>
</evidence>
<dbReference type="SUPFAM" id="SSF47323">
    <property type="entry name" value="Anticodon-binding domain of a subclass of class I aminoacyl-tRNA synthetases"/>
    <property type="match status" value="1"/>
</dbReference>
<evidence type="ECO:0000256" key="14">
    <source>
        <dbReference type="ARBA" id="ARBA00022884"/>
    </source>
</evidence>
<evidence type="ECO:0000256" key="8">
    <source>
        <dbReference type="ARBA" id="ARBA00022555"/>
    </source>
</evidence>
<keyword evidence="11" id="KW-0547">Nucleotide-binding</keyword>
<keyword evidence="8 19" id="KW-0820">tRNA-binding</keyword>
<evidence type="ECO:0000256" key="17">
    <source>
        <dbReference type="ARBA" id="ARBA00030904"/>
    </source>
</evidence>
<evidence type="ECO:0000256" key="10">
    <source>
        <dbReference type="ARBA" id="ARBA00022723"/>
    </source>
</evidence>
<evidence type="ECO:0000256" key="5">
    <source>
        <dbReference type="ARBA" id="ARBA00012838"/>
    </source>
</evidence>
<sequence length="247" mass="27795">MEKLLDVFKFRDAQKEAMNLARIGNKYLADTEPWKLAKTDMERVGTILNISLQLVANLAIAFEPFLPFSSERLRKMLNMDNFEWGELGRSDLLPMGHQLNKPELLFEKIEDATIEAQVQKLLDTKKANDEANHKANPVRANIEFDDFLKLDIRVGTVLECQKVPKADKLLQFKIDDGLETRTIVSGIAKYYAPEELTGKQVCFIANLPPRKLKGIVSEGMILSAENHDGSLAVIMPGKEVKPGSEVK</sequence>
<dbReference type="InterPro" id="IPR004495">
    <property type="entry name" value="Met-tRNA-synth_bsu_C"/>
</dbReference>
<protein>
    <recommendedName>
        <fullName evidence="6">Methionine--tRNA ligase</fullName>
        <ecNumber evidence="5">6.1.1.10</ecNumber>
    </recommendedName>
    <alternativeName>
        <fullName evidence="17">Methionyl-tRNA synthetase</fullName>
    </alternativeName>
</protein>
<dbReference type="PANTHER" id="PTHR45765">
    <property type="entry name" value="METHIONINE--TRNA LIGASE"/>
    <property type="match status" value="1"/>
</dbReference>